<proteinExistence type="predicted"/>
<dbReference type="Pfam" id="PF23074">
    <property type="entry name" value="PH_FT_N"/>
    <property type="match status" value="1"/>
</dbReference>
<gene>
    <name evidence="5" type="ORF">HRR80_002242</name>
</gene>
<dbReference type="Gene3D" id="1.10.150.130">
    <property type="match status" value="1"/>
</dbReference>
<dbReference type="GO" id="GO:0003677">
    <property type="term" value="F:DNA binding"/>
    <property type="evidence" value="ECO:0007669"/>
    <property type="project" value="UniProtKB-KW"/>
</dbReference>
<evidence type="ECO:0000256" key="2">
    <source>
        <dbReference type="SAM" id="MobiDB-lite"/>
    </source>
</evidence>
<dbReference type="AlphaFoldDB" id="A0AAN6J0M0"/>
<sequence length="527" mass="59911">MELLLREEARRALEIADILSIIRNYDPDQEREITLAITWLNNLSWELRGLDVQIEAARGVISRSVADDLELVQTSVAFTLGDVWTILGKIPLNPTRAAYQDAWREISRYCLDMGKQALHMRLETYQLFLSALSRMVRSKSSSRTRMQDLREEIYDLQTLQRDNRRLISATEALSNLSMATLQPPVMRQPPSHERVRPAPLQTQRPMSPTSSQENYETLHQPAAPSPPGVSSPATTAGSILSSTASAEPGTPHWAATIFDNLPFTPFDDDPRPSCCFGDSAGRGRSFPDLEFERIFKIKFPGGLRVKLYCRARDHQCKIVCEWSESKKEPRRSCWALTDLHIRRSGPFLYLCRPTVVATSTCWASLKCTSYEWLVVFHCTFLSLRSHDGAKHVSNTLVLDHVLKGEMTEFSGAIRDSGYRHALRVYRDKSTDAVRLEASILDGDMRHTPIWTAFITHNITSPTWLRWLKNSSTVYLAELQRRVFSSQYTPHVAASGEHFLDFELTQDAAGFVETIEEIGAEYRRMKAK</sequence>
<dbReference type="InterPro" id="IPR057081">
    <property type="entry name" value="PH_N"/>
</dbReference>
<dbReference type="EMBL" id="JAJGCB010000003">
    <property type="protein sequence ID" value="KAJ8993736.1"/>
    <property type="molecule type" value="Genomic_DNA"/>
</dbReference>
<protein>
    <submittedName>
        <fullName evidence="5">Uncharacterized protein</fullName>
    </submittedName>
</protein>
<feature type="domain" description="PH" evidence="4">
    <location>
        <begin position="408"/>
        <end position="517"/>
    </location>
</feature>
<comment type="caution">
    <text evidence="5">The sequence shown here is derived from an EMBL/GenBank/DDBJ whole genome shotgun (WGS) entry which is preliminary data.</text>
</comment>
<feature type="region of interest" description="Disordered" evidence="2">
    <location>
        <begin position="178"/>
        <end position="236"/>
    </location>
</feature>
<evidence type="ECO:0000259" key="3">
    <source>
        <dbReference type="Pfam" id="PF23074"/>
    </source>
</evidence>
<evidence type="ECO:0000259" key="4">
    <source>
        <dbReference type="Pfam" id="PF23076"/>
    </source>
</evidence>
<evidence type="ECO:0000313" key="5">
    <source>
        <dbReference type="EMBL" id="KAJ8993736.1"/>
    </source>
</evidence>
<feature type="compositionally biased region" description="Polar residues" evidence="2">
    <location>
        <begin position="200"/>
        <end position="217"/>
    </location>
</feature>
<dbReference type="Proteomes" id="UP001161757">
    <property type="component" value="Unassembled WGS sequence"/>
</dbReference>
<dbReference type="Pfam" id="PF23076">
    <property type="entry name" value="PH_FT_C"/>
    <property type="match status" value="1"/>
</dbReference>
<organism evidence="5 6">
    <name type="scientific">Exophiala dermatitidis</name>
    <name type="common">Black yeast-like fungus</name>
    <name type="synonym">Wangiella dermatitidis</name>
    <dbReference type="NCBI Taxonomy" id="5970"/>
    <lineage>
        <taxon>Eukaryota</taxon>
        <taxon>Fungi</taxon>
        <taxon>Dikarya</taxon>
        <taxon>Ascomycota</taxon>
        <taxon>Pezizomycotina</taxon>
        <taxon>Eurotiomycetes</taxon>
        <taxon>Chaetothyriomycetidae</taxon>
        <taxon>Chaetothyriales</taxon>
        <taxon>Herpotrichiellaceae</taxon>
        <taxon>Exophiala</taxon>
    </lineage>
</organism>
<keyword evidence="1" id="KW-0238">DNA-binding</keyword>
<evidence type="ECO:0000256" key="1">
    <source>
        <dbReference type="ARBA" id="ARBA00023125"/>
    </source>
</evidence>
<feature type="domain" description="PH" evidence="3">
    <location>
        <begin position="290"/>
        <end position="395"/>
    </location>
</feature>
<evidence type="ECO:0000313" key="6">
    <source>
        <dbReference type="Proteomes" id="UP001161757"/>
    </source>
</evidence>
<accession>A0AAN6J0M0</accession>
<dbReference type="InterPro" id="IPR057082">
    <property type="entry name" value="PH_C"/>
</dbReference>
<reference evidence="5" key="1">
    <citation type="submission" date="2023-01" db="EMBL/GenBank/DDBJ databases">
        <title>Exophiala dermititidis isolated from Cystic Fibrosis Patient.</title>
        <authorList>
            <person name="Kurbessoian T."/>
            <person name="Crocker A."/>
            <person name="Murante D."/>
            <person name="Hogan D.A."/>
            <person name="Stajich J.E."/>
        </authorList>
    </citation>
    <scope>NUCLEOTIDE SEQUENCE</scope>
    <source>
        <strain evidence="5">Ex8</strain>
    </source>
</reference>
<name>A0AAN6J0M0_EXODE</name>
<dbReference type="InterPro" id="IPR010998">
    <property type="entry name" value="Integrase_recombinase_N"/>
</dbReference>